<dbReference type="Gene3D" id="3.40.50.300">
    <property type="entry name" value="P-loop containing nucleotide triphosphate hydrolases"/>
    <property type="match status" value="1"/>
</dbReference>
<dbReference type="OrthoDB" id="391988at2759"/>
<proteinExistence type="predicted"/>
<dbReference type="Pfam" id="PF01926">
    <property type="entry name" value="MMR_HSR1"/>
    <property type="match status" value="1"/>
</dbReference>
<dbReference type="InterPro" id="IPR027417">
    <property type="entry name" value="P-loop_NTPase"/>
</dbReference>
<dbReference type="AlphaFoldDB" id="A0A067MZ21"/>
<keyword evidence="3" id="KW-1185">Reference proteome</keyword>
<evidence type="ECO:0000313" key="3">
    <source>
        <dbReference type="Proteomes" id="UP000027195"/>
    </source>
</evidence>
<dbReference type="InterPro" id="IPR006073">
    <property type="entry name" value="GTP-bd"/>
</dbReference>
<reference evidence="3" key="1">
    <citation type="journal article" date="2014" name="Proc. Natl. Acad. Sci. U.S.A.">
        <title>Extensive sampling of basidiomycete genomes demonstrates inadequacy of the white-rot/brown-rot paradigm for wood decay fungi.</title>
        <authorList>
            <person name="Riley R."/>
            <person name="Salamov A.A."/>
            <person name="Brown D.W."/>
            <person name="Nagy L.G."/>
            <person name="Floudas D."/>
            <person name="Held B.W."/>
            <person name="Levasseur A."/>
            <person name="Lombard V."/>
            <person name="Morin E."/>
            <person name="Otillar R."/>
            <person name="Lindquist E.A."/>
            <person name="Sun H."/>
            <person name="LaButti K.M."/>
            <person name="Schmutz J."/>
            <person name="Jabbour D."/>
            <person name="Luo H."/>
            <person name="Baker S.E."/>
            <person name="Pisabarro A.G."/>
            <person name="Walton J.D."/>
            <person name="Blanchette R.A."/>
            <person name="Henrissat B."/>
            <person name="Martin F."/>
            <person name="Cullen D."/>
            <person name="Hibbett D.S."/>
            <person name="Grigoriev I.V."/>
        </authorList>
    </citation>
    <scope>NUCLEOTIDE SEQUENCE [LARGE SCALE GENOMIC DNA]</scope>
    <source>
        <strain evidence="3">FD-172 SS1</strain>
    </source>
</reference>
<protein>
    <recommendedName>
        <fullName evidence="1">G domain-containing protein</fullName>
    </recommendedName>
</protein>
<feature type="domain" description="G" evidence="1">
    <location>
        <begin position="7"/>
        <end position="129"/>
    </location>
</feature>
<name>A0A067MZ21_BOTB1</name>
<dbReference type="EMBL" id="KL198024">
    <property type="protein sequence ID" value="KDQ17157.1"/>
    <property type="molecule type" value="Genomic_DNA"/>
</dbReference>
<organism evidence="2 3">
    <name type="scientific">Botryobasidium botryosum (strain FD-172 SS1)</name>
    <dbReference type="NCBI Taxonomy" id="930990"/>
    <lineage>
        <taxon>Eukaryota</taxon>
        <taxon>Fungi</taxon>
        <taxon>Dikarya</taxon>
        <taxon>Basidiomycota</taxon>
        <taxon>Agaricomycotina</taxon>
        <taxon>Agaricomycetes</taxon>
        <taxon>Cantharellales</taxon>
        <taxon>Botryobasidiaceae</taxon>
        <taxon>Botryobasidium</taxon>
    </lineage>
</organism>
<dbReference type="HOGENOM" id="CLU_023805_3_1_1"/>
<sequence length="222" mass="25717">MSDNRYRILVLGRCGVGKTSLIKEAFNVEKLEPSKYLPGVCKITDEIVPDADDRFVLHDSQGFEPGESANFKVVRAFVDERAKKRDVKDQIHAIWLCIQVPFAGSRVFERSDEMILEFEHKIPVIVIFTQYDRLYDYVKFNMEAATFRGKDEKQIRAIVDVEAEASFKELCSQPLIDYNPHQKWTRVSTMPQYKSAIPELVATTNELLAKHLPNYRCSPRRR</sequence>
<evidence type="ECO:0000313" key="2">
    <source>
        <dbReference type="EMBL" id="KDQ17157.1"/>
    </source>
</evidence>
<dbReference type="Proteomes" id="UP000027195">
    <property type="component" value="Unassembled WGS sequence"/>
</dbReference>
<dbReference type="SUPFAM" id="SSF52540">
    <property type="entry name" value="P-loop containing nucleoside triphosphate hydrolases"/>
    <property type="match status" value="1"/>
</dbReference>
<dbReference type="InParanoid" id="A0A067MZ21"/>
<evidence type="ECO:0000259" key="1">
    <source>
        <dbReference type="Pfam" id="PF01926"/>
    </source>
</evidence>
<accession>A0A067MZ21</accession>
<dbReference type="GO" id="GO:0005525">
    <property type="term" value="F:GTP binding"/>
    <property type="evidence" value="ECO:0007669"/>
    <property type="project" value="InterPro"/>
</dbReference>
<gene>
    <name evidence="2" type="ORF">BOTBODRAFT_598775</name>
</gene>
<dbReference type="CDD" id="cd00882">
    <property type="entry name" value="Ras_like_GTPase"/>
    <property type="match status" value="1"/>
</dbReference>